<proteinExistence type="predicted"/>
<evidence type="ECO:0000256" key="1">
    <source>
        <dbReference type="SAM" id="Phobius"/>
    </source>
</evidence>
<sequence>MPAQLVAFIAGVALCSLMPSPGPVWLTLVFAGLALFSWQGGAQLARTAGALLLGTAVGLCAAQSLLAKRLPVGCERTPAWIEGRVAGLPQVFLQPEGRQWQR</sequence>
<evidence type="ECO:0008006" key="4">
    <source>
        <dbReference type="Google" id="ProtNLM"/>
    </source>
</evidence>
<dbReference type="AlphaFoldDB" id="A0A3C1KP78"/>
<keyword evidence="1" id="KW-1133">Transmembrane helix</keyword>
<organism evidence="2 3">
    <name type="scientific">Haliea salexigens</name>
    <dbReference type="NCBI Taxonomy" id="287487"/>
    <lineage>
        <taxon>Bacteria</taxon>
        <taxon>Pseudomonadati</taxon>
        <taxon>Pseudomonadota</taxon>
        <taxon>Gammaproteobacteria</taxon>
        <taxon>Cellvibrionales</taxon>
        <taxon>Halieaceae</taxon>
        <taxon>Haliea</taxon>
    </lineage>
</organism>
<dbReference type="Proteomes" id="UP000259273">
    <property type="component" value="Unassembled WGS sequence"/>
</dbReference>
<feature type="transmembrane region" description="Helical" evidence="1">
    <location>
        <begin position="50"/>
        <end position="67"/>
    </location>
</feature>
<keyword evidence="1" id="KW-0812">Transmembrane</keyword>
<gene>
    <name evidence="2" type="ORF">DCP75_10635</name>
</gene>
<protein>
    <recommendedName>
        <fullName evidence="4">Competence protein ComEC</fullName>
    </recommendedName>
</protein>
<comment type="caution">
    <text evidence="2">The sequence shown here is derived from an EMBL/GenBank/DDBJ whole genome shotgun (WGS) entry which is preliminary data.</text>
</comment>
<evidence type="ECO:0000313" key="2">
    <source>
        <dbReference type="EMBL" id="HAN28154.1"/>
    </source>
</evidence>
<evidence type="ECO:0000313" key="3">
    <source>
        <dbReference type="Proteomes" id="UP000259273"/>
    </source>
</evidence>
<feature type="non-terminal residue" evidence="2">
    <location>
        <position position="102"/>
    </location>
</feature>
<reference evidence="2 3" key="1">
    <citation type="journal article" date="2018" name="Nat. Biotechnol.">
        <title>A standardized bacterial taxonomy based on genome phylogeny substantially revises the tree of life.</title>
        <authorList>
            <person name="Parks D.H."/>
            <person name="Chuvochina M."/>
            <person name="Waite D.W."/>
            <person name="Rinke C."/>
            <person name="Skarshewski A."/>
            <person name="Chaumeil P.A."/>
            <person name="Hugenholtz P."/>
        </authorList>
    </citation>
    <scope>NUCLEOTIDE SEQUENCE [LARGE SCALE GENOMIC DNA]</scope>
    <source>
        <strain evidence="2">UBA9158</strain>
    </source>
</reference>
<name>A0A3C1KP78_9GAMM</name>
<keyword evidence="1" id="KW-0472">Membrane</keyword>
<accession>A0A3C1KP78</accession>
<dbReference type="EMBL" id="DMND01000144">
    <property type="protein sequence ID" value="HAN28154.1"/>
    <property type="molecule type" value="Genomic_DNA"/>
</dbReference>